<feature type="compositionally biased region" description="Polar residues" evidence="1">
    <location>
        <begin position="579"/>
        <end position="596"/>
    </location>
</feature>
<keyword evidence="2" id="KW-0804">Transcription</keyword>
<name>A0AA40K8N1_9PEZI</name>
<keyword evidence="3" id="KW-1185">Reference proteome</keyword>
<organism evidence="2 3">
    <name type="scientific">Schizothecium vesticola</name>
    <dbReference type="NCBI Taxonomy" id="314040"/>
    <lineage>
        <taxon>Eukaryota</taxon>
        <taxon>Fungi</taxon>
        <taxon>Dikarya</taxon>
        <taxon>Ascomycota</taxon>
        <taxon>Pezizomycotina</taxon>
        <taxon>Sordariomycetes</taxon>
        <taxon>Sordariomycetidae</taxon>
        <taxon>Sordariales</taxon>
        <taxon>Schizotheciaceae</taxon>
        <taxon>Schizothecium</taxon>
    </lineage>
</organism>
<proteinExistence type="predicted"/>
<dbReference type="Pfam" id="PF08208">
    <property type="entry name" value="RNA_polI_A34"/>
    <property type="match status" value="1"/>
</dbReference>
<evidence type="ECO:0000256" key="1">
    <source>
        <dbReference type="SAM" id="MobiDB-lite"/>
    </source>
</evidence>
<feature type="compositionally biased region" description="Polar residues" evidence="1">
    <location>
        <begin position="79"/>
        <end position="95"/>
    </location>
</feature>
<evidence type="ECO:0000313" key="2">
    <source>
        <dbReference type="EMBL" id="KAK0749895.1"/>
    </source>
</evidence>
<dbReference type="GO" id="GO:0006360">
    <property type="term" value="P:transcription by RNA polymerase I"/>
    <property type="evidence" value="ECO:0007669"/>
    <property type="project" value="InterPro"/>
</dbReference>
<dbReference type="EMBL" id="JAUKUD010000003">
    <property type="protein sequence ID" value="KAK0749895.1"/>
    <property type="molecule type" value="Genomic_DNA"/>
</dbReference>
<feature type="compositionally biased region" description="Low complexity" evidence="1">
    <location>
        <begin position="18"/>
        <end position="41"/>
    </location>
</feature>
<dbReference type="Proteomes" id="UP001172155">
    <property type="component" value="Unassembled WGS sequence"/>
</dbReference>
<feature type="region of interest" description="Disordered" evidence="1">
    <location>
        <begin position="1"/>
        <end position="301"/>
    </location>
</feature>
<sequence>MAGPRAPIGSLSQHSDKAAQLARKPASASAARATATKTQARNKTDDSDSPSSTSDSDNDSDSGAETKPSSDWADRLKSKTPTKATINGIASSQPASALKKAVKKTSDSDTSSSSDSDADSDDSDAESDNVPTKANAKATTKAKASAKVDAKSDTESSSESSEDESDGNSSSDEIKPNPKTATTPTKTKPAADKTSSDESGSGSSDDESDSGAKVASKEDDSSSGESESESGSGSESESESEAETKKTTKTAKTAVQKPAAKAKAAELEEGSEEGSDEESGDGSESDEDDDQSKAVAKRNGKSTVSNIPEVVVPGFQLRKAGAEVDATQVAKLFRDAKAEGKQIWYFTAPASLPIEVIQEHAIPFEELQAGTPIISHDGHDFGGMADADVANAITVMIPNKAGENYGSSKIAVDRAVHFKRVMRFNQDGTQEESRTTTATSTSKGLRPQPKGMKIRYQPLGVTDLLPGQMGPSNGAQSDEDVEMSQAPPLPSGTPKAGGKKRKHGVVEDGTPGKESAAPSSTKKSKKVRINETPSVASTQKKPTKQTPIAPPAIPALNGGSSRLNTKAASSPVVSRKKAASNQDVPSTQPIKANGTNAPKKVTPILPPAVPGRAGSSKP</sequence>
<dbReference type="InterPro" id="IPR013240">
    <property type="entry name" value="DNA-dir_RNA_pol1_su_RPA34"/>
</dbReference>
<evidence type="ECO:0000313" key="3">
    <source>
        <dbReference type="Proteomes" id="UP001172155"/>
    </source>
</evidence>
<protein>
    <submittedName>
        <fullName evidence="2">DNA-directed RNA polymerase I subunit RPA34.5-domain-containing protein</fullName>
    </submittedName>
</protein>
<feature type="compositionally biased region" description="Low complexity" evidence="1">
    <location>
        <begin position="167"/>
        <end position="188"/>
    </location>
</feature>
<dbReference type="AlphaFoldDB" id="A0AA40K8N1"/>
<dbReference type="GO" id="GO:0000428">
    <property type="term" value="C:DNA-directed RNA polymerase complex"/>
    <property type="evidence" value="ECO:0007669"/>
    <property type="project" value="UniProtKB-KW"/>
</dbReference>
<feature type="compositionally biased region" description="Low complexity" evidence="1">
    <location>
        <begin position="132"/>
        <end position="145"/>
    </location>
</feature>
<feature type="compositionally biased region" description="Polar residues" evidence="1">
    <location>
        <begin position="558"/>
        <end position="572"/>
    </location>
</feature>
<feature type="compositionally biased region" description="Acidic residues" evidence="1">
    <location>
        <begin position="116"/>
        <end position="127"/>
    </location>
</feature>
<dbReference type="InterPro" id="IPR053263">
    <property type="entry name" value="Euk_RPA34_RNAP_subunit"/>
</dbReference>
<feature type="region of interest" description="Disordered" evidence="1">
    <location>
        <begin position="423"/>
        <end position="618"/>
    </location>
</feature>
<comment type="caution">
    <text evidence="2">The sequence shown here is derived from an EMBL/GenBank/DDBJ whole genome shotgun (WGS) entry which is preliminary data.</text>
</comment>
<reference evidence="2" key="1">
    <citation type="submission" date="2023-06" db="EMBL/GenBank/DDBJ databases">
        <title>Genome-scale phylogeny and comparative genomics of the fungal order Sordariales.</title>
        <authorList>
            <consortium name="Lawrence Berkeley National Laboratory"/>
            <person name="Hensen N."/>
            <person name="Bonometti L."/>
            <person name="Westerberg I."/>
            <person name="Brannstrom I.O."/>
            <person name="Guillou S."/>
            <person name="Cros-Aarteil S."/>
            <person name="Calhoun S."/>
            <person name="Haridas S."/>
            <person name="Kuo A."/>
            <person name="Mondo S."/>
            <person name="Pangilinan J."/>
            <person name="Riley R."/>
            <person name="LaButti K."/>
            <person name="Andreopoulos B."/>
            <person name="Lipzen A."/>
            <person name="Chen C."/>
            <person name="Yanf M."/>
            <person name="Daum C."/>
            <person name="Ng V."/>
            <person name="Clum A."/>
            <person name="Steindorff A."/>
            <person name="Ohm R."/>
            <person name="Martin F."/>
            <person name="Silar P."/>
            <person name="Natvig D."/>
            <person name="Lalanne C."/>
            <person name="Gautier V."/>
            <person name="Ament-velasquez S.L."/>
            <person name="Kruys A."/>
            <person name="Hutchinson M.I."/>
            <person name="Powell A.J."/>
            <person name="Barry K."/>
            <person name="Miller A.N."/>
            <person name="Grigoriev I.V."/>
            <person name="Debuchy R."/>
            <person name="Gladieux P."/>
            <person name="Thoren M.H."/>
            <person name="Johannesson H."/>
        </authorList>
    </citation>
    <scope>NUCLEOTIDE SEQUENCE</scope>
    <source>
        <strain evidence="2">SMH3187-1</strain>
    </source>
</reference>
<accession>A0AA40K8N1</accession>
<feature type="compositionally biased region" description="Low complexity" evidence="1">
    <location>
        <begin position="223"/>
        <end position="235"/>
    </location>
</feature>
<feature type="compositionally biased region" description="Low complexity" evidence="1">
    <location>
        <begin position="250"/>
        <end position="262"/>
    </location>
</feature>
<feature type="compositionally biased region" description="Acidic residues" evidence="1">
    <location>
        <begin position="267"/>
        <end position="290"/>
    </location>
</feature>
<dbReference type="PANTHER" id="PTHR28155">
    <property type="entry name" value="ACR243WP"/>
    <property type="match status" value="1"/>
</dbReference>
<keyword evidence="2" id="KW-0240">DNA-directed RNA polymerase</keyword>
<dbReference type="Gene3D" id="6.20.250.70">
    <property type="match status" value="1"/>
</dbReference>
<gene>
    <name evidence="2" type="ORF">B0T18DRAFT_117441</name>
</gene>
<dbReference type="PANTHER" id="PTHR28155:SF1">
    <property type="entry name" value="DNA-DIRECTED RNA POLYMERASE I SUBUNIT RPA34.5-DOMAIN-CONTAINING PROTEIN"/>
    <property type="match status" value="1"/>
</dbReference>
<feature type="compositionally biased region" description="Polar residues" evidence="1">
    <location>
        <begin position="531"/>
        <end position="546"/>
    </location>
</feature>